<dbReference type="EMBL" id="CM023482">
    <property type="protein sequence ID" value="KAH6938549.1"/>
    <property type="molecule type" value="Genomic_DNA"/>
</dbReference>
<accession>A0ACB7SXA4</accession>
<evidence type="ECO:0000313" key="2">
    <source>
        <dbReference type="Proteomes" id="UP000821845"/>
    </source>
</evidence>
<reference evidence="1" key="1">
    <citation type="submission" date="2020-05" db="EMBL/GenBank/DDBJ databases">
        <title>Large-scale comparative analyses of tick genomes elucidate their genetic diversity and vector capacities.</title>
        <authorList>
            <person name="Jia N."/>
            <person name="Wang J."/>
            <person name="Shi W."/>
            <person name="Du L."/>
            <person name="Sun Y."/>
            <person name="Zhan W."/>
            <person name="Jiang J."/>
            <person name="Wang Q."/>
            <person name="Zhang B."/>
            <person name="Ji P."/>
            <person name="Sakyi L.B."/>
            <person name="Cui X."/>
            <person name="Yuan T."/>
            <person name="Jiang B."/>
            <person name="Yang W."/>
            <person name="Lam T.T.-Y."/>
            <person name="Chang Q."/>
            <person name="Ding S."/>
            <person name="Wang X."/>
            <person name="Zhu J."/>
            <person name="Ruan X."/>
            <person name="Zhao L."/>
            <person name="Wei J."/>
            <person name="Que T."/>
            <person name="Du C."/>
            <person name="Cheng J."/>
            <person name="Dai P."/>
            <person name="Han X."/>
            <person name="Huang E."/>
            <person name="Gao Y."/>
            <person name="Liu J."/>
            <person name="Shao H."/>
            <person name="Ye R."/>
            <person name="Li L."/>
            <person name="Wei W."/>
            <person name="Wang X."/>
            <person name="Wang C."/>
            <person name="Yang T."/>
            <person name="Huo Q."/>
            <person name="Li W."/>
            <person name="Guo W."/>
            <person name="Chen H."/>
            <person name="Zhou L."/>
            <person name="Ni X."/>
            <person name="Tian J."/>
            <person name="Zhou Y."/>
            <person name="Sheng Y."/>
            <person name="Liu T."/>
            <person name="Pan Y."/>
            <person name="Xia L."/>
            <person name="Li J."/>
            <person name="Zhao F."/>
            <person name="Cao W."/>
        </authorList>
    </citation>
    <scope>NUCLEOTIDE SEQUENCE</scope>
    <source>
        <strain evidence="1">Hyas-2018</strain>
    </source>
</reference>
<keyword evidence="2" id="KW-1185">Reference proteome</keyword>
<protein>
    <submittedName>
        <fullName evidence="1">Uncharacterized protein</fullName>
    </submittedName>
</protein>
<dbReference type="Proteomes" id="UP000821845">
    <property type="component" value="Chromosome 2"/>
</dbReference>
<evidence type="ECO:0000313" key="1">
    <source>
        <dbReference type="EMBL" id="KAH6938549.1"/>
    </source>
</evidence>
<gene>
    <name evidence="1" type="ORF">HPB50_010473</name>
</gene>
<name>A0ACB7SXA4_HYAAI</name>
<sequence>MVGRNHVHPYTFFGRLPAGTTNVDVCVALVKTFKRTDLLCVQHFGAGRFEVTFKNKESVDRFLAHPVIEMKGTECKFEYRGVQTKVVRVFGFSKLDDCGPLAREMANYGKVLGVSEEYIPGWPEVLSGIRRVRIEMARPVPNLLRVEDKVVMCEYDGVVRLCRRCSLPGHHAAECETPKCERCGKFGDQTCSAACAHCGGDHGVFSCQVRTFASVASRTPTRGESSGVPAESEENFPTIERPPQPKGPAPGDQVSEKGGEKGESGLADASSPAAEVVPASPANEAAVSAPPDEPEQMELAGPVIEKAVKRRRKKGGKQMRRKRAQAEAAKAASDSDSDSDSSEASEPEHKRTALPESDVDSSSTLVGGSTEGEQQPPCPMCGLSDEQCECSALSNATYSSTN</sequence>
<comment type="caution">
    <text evidence="1">The sequence shown here is derived from an EMBL/GenBank/DDBJ whole genome shotgun (WGS) entry which is preliminary data.</text>
</comment>
<organism evidence="1 2">
    <name type="scientific">Hyalomma asiaticum</name>
    <name type="common">Tick</name>
    <dbReference type="NCBI Taxonomy" id="266040"/>
    <lineage>
        <taxon>Eukaryota</taxon>
        <taxon>Metazoa</taxon>
        <taxon>Ecdysozoa</taxon>
        <taxon>Arthropoda</taxon>
        <taxon>Chelicerata</taxon>
        <taxon>Arachnida</taxon>
        <taxon>Acari</taxon>
        <taxon>Parasitiformes</taxon>
        <taxon>Ixodida</taxon>
        <taxon>Ixodoidea</taxon>
        <taxon>Ixodidae</taxon>
        <taxon>Hyalomminae</taxon>
        <taxon>Hyalomma</taxon>
    </lineage>
</organism>
<proteinExistence type="predicted"/>